<feature type="domain" description="tRNA wybutosine-synthesizing protein" evidence="10">
    <location>
        <begin position="15"/>
        <end position="272"/>
    </location>
</feature>
<dbReference type="Proteomes" id="UP000241818">
    <property type="component" value="Unassembled WGS sequence"/>
</dbReference>
<accession>A0A2T3B5C6</accession>
<dbReference type="AlphaFoldDB" id="A0A2T3B5C6"/>
<dbReference type="GO" id="GO:0008168">
    <property type="term" value="F:methyltransferase activity"/>
    <property type="evidence" value="ECO:0007669"/>
    <property type="project" value="UniProtKB-KW"/>
</dbReference>
<feature type="compositionally biased region" description="Basic and acidic residues" evidence="9">
    <location>
        <begin position="283"/>
        <end position="306"/>
    </location>
</feature>
<keyword evidence="4" id="KW-0808">Transferase</keyword>
<dbReference type="PANTHER" id="PTHR48418">
    <property type="entry name" value="TRNA WYBUTOSINE-SYNTHESIZING PROTEIN 3"/>
    <property type="match status" value="1"/>
</dbReference>
<evidence type="ECO:0000313" key="12">
    <source>
        <dbReference type="Proteomes" id="UP000241818"/>
    </source>
</evidence>
<evidence type="ECO:0000256" key="9">
    <source>
        <dbReference type="SAM" id="MobiDB-lite"/>
    </source>
</evidence>
<dbReference type="InterPro" id="IPR003827">
    <property type="entry name" value="tRNA_yW-synthesising"/>
</dbReference>
<reference evidence="11 12" key="1">
    <citation type="journal article" date="2018" name="New Phytol.">
        <title>Comparative genomics and transcriptomics depict ericoid mycorrhizal fungi as versatile saprotrophs and plant mutualists.</title>
        <authorList>
            <person name="Martino E."/>
            <person name="Morin E."/>
            <person name="Grelet G.A."/>
            <person name="Kuo A."/>
            <person name="Kohler A."/>
            <person name="Daghino S."/>
            <person name="Barry K.W."/>
            <person name="Cichocki N."/>
            <person name="Clum A."/>
            <person name="Dockter R.B."/>
            <person name="Hainaut M."/>
            <person name="Kuo R.C."/>
            <person name="LaButti K."/>
            <person name="Lindahl B.D."/>
            <person name="Lindquist E.A."/>
            <person name="Lipzen A."/>
            <person name="Khouja H.R."/>
            <person name="Magnuson J."/>
            <person name="Murat C."/>
            <person name="Ohm R.A."/>
            <person name="Singer S.W."/>
            <person name="Spatafora J.W."/>
            <person name="Wang M."/>
            <person name="Veneault-Fourrey C."/>
            <person name="Henrissat B."/>
            <person name="Grigoriev I.V."/>
            <person name="Martin F.M."/>
            <person name="Perotto S."/>
        </authorList>
    </citation>
    <scope>NUCLEOTIDE SEQUENCE [LARGE SCALE GENOMIC DNA]</scope>
    <source>
        <strain evidence="11 12">ATCC 22711</strain>
    </source>
</reference>
<keyword evidence="3" id="KW-0489">Methyltransferase</keyword>
<feature type="region of interest" description="Disordered" evidence="9">
    <location>
        <begin position="281"/>
        <end position="332"/>
    </location>
</feature>
<evidence type="ECO:0000259" key="10">
    <source>
        <dbReference type="Pfam" id="PF02676"/>
    </source>
</evidence>
<evidence type="ECO:0000313" key="11">
    <source>
        <dbReference type="EMBL" id="PSS21959.1"/>
    </source>
</evidence>
<dbReference type="Gene3D" id="3.30.1960.10">
    <property type="entry name" value="tRNA wybutosine-synthesizing-like"/>
    <property type="match status" value="1"/>
</dbReference>
<dbReference type="SUPFAM" id="SSF111278">
    <property type="entry name" value="SSo0622-like"/>
    <property type="match status" value="1"/>
</dbReference>
<keyword evidence="12" id="KW-1185">Reference proteome</keyword>
<dbReference type="EC" id="2.1.1.282" evidence="2"/>
<dbReference type="Pfam" id="PF02676">
    <property type="entry name" value="TYW3"/>
    <property type="match status" value="1"/>
</dbReference>
<evidence type="ECO:0000256" key="4">
    <source>
        <dbReference type="ARBA" id="ARBA00022679"/>
    </source>
</evidence>
<proteinExistence type="inferred from homology"/>
<dbReference type="RefSeq" id="XP_024722114.1">
    <property type="nucleotide sequence ID" value="XM_024868046.1"/>
</dbReference>
<dbReference type="FunCoup" id="A0A2T3B5C6">
    <property type="interactions" value="53"/>
</dbReference>
<comment type="catalytic activity">
    <reaction evidence="8">
        <text>4-demethyl-7-[(3S)-3-amino-3-carboxypropyl]wyosine(37) in tRNA(Phe) + S-adenosyl-L-methionine = 7-[(3S)-3-amino-3-carboxypropyl]wyosine(37) in tRNA(Phe) + S-adenosyl-L-homocysteine + H(+)</text>
        <dbReference type="Rhea" id="RHEA:36635"/>
        <dbReference type="Rhea" id="RHEA-COMP:10378"/>
        <dbReference type="Rhea" id="RHEA-COMP:10379"/>
        <dbReference type="ChEBI" id="CHEBI:15378"/>
        <dbReference type="ChEBI" id="CHEBI:57856"/>
        <dbReference type="ChEBI" id="CHEBI:59789"/>
        <dbReference type="ChEBI" id="CHEBI:73543"/>
        <dbReference type="ChEBI" id="CHEBI:73550"/>
        <dbReference type="EC" id="2.1.1.282"/>
    </reaction>
</comment>
<dbReference type="STRING" id="857342.A0A2T3B5C6"/>
<dbReference type="EMBL" id="KZ679009">
    <property type="protein sequence ID" value="PSS21959.1"/>
    <property type="molecule type" value="Genomic_DNA"/>
</dbReference>
<dbReference type="GO" id="GO:0032259">
    <property type="term" value="P:methylation"/>
    <property type="evidence" value="ECO:0007669"/>
    <property type="project" value="UniProtKB-KW"/>
</dbReference>
<sequence>MQSSKAALPQSFIAKKKKILDQLSVPASEYDDLSPKGSIDVGIRDLIDEINQIEGCVTTSSCSGRVSVFLEGKRRFEEESRAEPGEKEGEDGKVVEDQMDVSGDAGEVRETTAGVGGKGGGGRWLYVSHTEVAVDEHGHVGGLVGLLGMEPLHDDPPRDAARRYIHFKFEPMILHVLTASFEHAQMVLSAALQAGFRESGAINLTSSTKEPPSPIVAVRSMGLALESLVGFHHDGRELCSVSEKDLRTLLEISNERFRVNSERIMRFQALLRQLTSAGAASKRRGDGEEWEDPQVRRERKKAEGLRRKQLLKETGGPPPKDPEDISGLEFLE</sequence>
<evidence type="ECO:0000256" key="2">
    <source>
        <dbReference type="ARBA" id="ARBA00012750"/>
    </source>
</evidence>
<evidence type="ECO:0000256" key="5">
    <source>
        <dbReference type="ARBA" id="ARBA00022691"/>
    </source>
</evidence>
<protein>
    <recommendedName>
        <fullName evidence="2">tRNA(Phe) 7-[(3-amino-3-carboxypropyl)-4-demethylwyosine(37)-N(4)]-methyltransferase</fullName>
        <ecNumber evidence="2">2.1.1.282</ecNumber>
    </recommendedName>
    <alternativeName>
        <fullName evidence="7">tRNA(Phe) 7-((3-amino-3-carboxypropyl)-4-demethylwyosine(37)-N(4))-methyltransferase</fullName>
    </alternativeName>
</protein>
<evidence type="ECO:0000256" key="3">
    <source>
        <dbReference type="ARBA" id="ARBA00022603"/>
    </source>
</evidence>
<dbReference type="PANTHER" id="PTHR48418:SF1">
    <property type="entry name" value="TRNA WYBUTOSINE-SYNTHESIZING PROTEIN 3"/>
    <property type="match status" value="1"/>
</dbReference>
<keyword evidence="6" id="KW-0819">tRNA processing</keyword>
<gene>
    <name evidence="11" type="ORF">M430DRAFT_49142</name>
</gene>
<comment type="similarity">
    <text evidence="1">Belongs to the TYW3 family.</text>
</comment>
<name>A0A2T3B5C6_AMORE</name>
<dbReference type="OrthoDB" id="263283at2759"/>
<feature type="region of interest" description="Disordered" evidence="9">
    <location>
        <begin position="75"/>
        <end position="94"/>
    </location>
</feature>
<organism evidence="11 12">
    <name type="scientific">Amorphotheca resinae ATCC 22711</name>
    <dbReference type="NCBI Taxonomy" id="857342"/>
    <lineage>
        <taxon>Eukaryota</taxon>
        <taxon>Fungi</taxon>
        <taxon>Dikarya</taxon>
        <taxon>Ascomycota</taxon>
        <taxon>Pezizomycotina</taxon>
        <taxon>Leotiomycetes</taxon>
        <taxon>Helotiales</taxon>
        <taxon>Amorphothecaceae</taxon>
        <taxon>Amorphotheca</taxon>
    </lineage>
</organism>
<evidence type="ECO:0000256" key="8">
    <source>
        <dbReference type="ARBA" id="ARBA00049202"/>
    </source>
</evidence>
<dbReference type="GO" id="GO:0008033">
    <property type="term" value="P:tRNA processing"/>
    <property type="evidence" value="ECO:0007669"/>
    <property type="project" value="UniProtKB-KW"/>
</dbReference>
<evidence type="ECO:0000256" key="1">
    <source>
        <dbReference type="ARBA" id="ARBA00008569"/>
    </source>
</evidence>
<evidence type="ECO:0000256" key="6">
    <source>
        <dbReference type="ARBA" id="ARBA00022694"/>
    </source>
</evidence>
<dbReference type="InterPro" id="IPR036602">
    <property type="entry name" value="tRNA_yW-synthesising-like_sf"/>
</dbReference>
<dbReference type="GeneID" id="36576127"/>
<dbReference type="InParanoid" id="A0A2T3B5C6"/>
<keyword evidence="5" id="KW-0949">S-adenosyl-L-methionine</keyword>
<evidence type="ECO:0000256" key="7">
    <source>
        <dbReference type="ARBA" id="ARBA00030554"/>
    </source>
</evidence>